<gene>
    <name evidence="1" type="ORF">P7D79_03265</name>
</gene>
<sequence length="174" mass="20112">MQNFDFTIGDTNFISLVDAQAYESFVDEDWDLITDLLPHVIEQQHKGTILMYQMTADGIEDDWKITISCEPVSVETYIKKTVNHITVTDHSLYLIDYTNLTMAAQFPDETIPDQDCAPFQIELKNGRYAVTAYLFKDVDNETITNKECDLLLVFQPYTDSLSYLNQQISWSTFH</sequence>
<accession>A0ABD5F495</accession>
<proteinExistence type="predicted"/>
<name>A0ABD5F495_ENTAV</name>
<evidence type="ECO:0000313" key="1">
    <source>
        <dbReference type="EMBL" id="MDT2513249.1"/>
    </source>
</evidence>
<reference evidence="1 2" key="1">
    <citation type="submission" date="2023-03" db="EMBL/GenBank/DDBJ databases">
        <authorList>
            <person name="Shen W."/>
            <person name="Cai J."/>
        </authorList>
    </citation>
    <scope>NUCLEOTIDE SEQUENCE [LARGE SCALE GENOMIC DNA]</scope>
    <source>
        <strain evidence="1 2">Y2</strain>
    </source>
</reference>
<dbReference type="AlphaFoldDB" id="A0ABD5F495"/>
<dbReference type="RefSeq" id="WP_311871523.1">
    <property type="nucleotide sequence ID" value="NZ_JARPVY010000004.1"/>
</dbReference>
<organism evidence="1 2">
    <name type="scientific">Enterococcus avium</name>
    <name type="common">Streptococcus avium</name>
    <dbReference type="NCBI Taxonomy" id="33945"/>
    <lineage>
        <taxon>Bacteria</taxon>
        <taxon>Bacillati</taxon>
        <taxon>Bacillota</taxon>
        <taxon>Bacilli</taxon>
        <taxon>Lactobacillales</taxon>
        <taxon>Enterococcaceae</taxon>
        <taxon>Enterococcus</taxon>
    </lineage>
</organism>
<protein>
    <submittedName>
        <fullName evidence="1">Uncharacterized protein</fullName>
    </submittedName>
</protein>
<dbReference type="EMBL" id="JARPWY010000005">
    <property type="protein sequence ID" value="MDT2513249.1"/>
    <property type="molecule type" value="Genomic_DNA"/>
</dbReference>
<comment type="caution">
    <text evidence="1">The sequence shown here is derived from an EMBL/GenBank/DDBJ whole genome shotgun (WGS) entry which is preliminary data.</text>
</comment>
<evidence type="ECO:0000313" key="2">
    <source>
        <dbReference type="Proteomes" id="UP001264335"/>
    </source>
</evidence>
<dbReference type="Proteomes" id="UP001264335">
    <property type="component" value="Unassembled WGS sequence"/>
</dbReference>